<evidence type="ECO:0000313" key="1">
    <source>
        <dbReference type="EMBL" id="KAF6170821.1"/>
    </source>
</evidence>
<proteinExistence type="predicted"/>
<sequence length="77" mass="8084">MIAFDYLGCCGVLSSADVAVIGSKVVESGGKNIEIGVMTKDGGLRQLEESEIDTIVAEIEVEKEAAEAARRGPARET</sequence>
<organism evidence="1 2">
    <name type="scientific">Kingdonia uniflora</name>
    <dbReference type="NCBI Taxonomy" id="39325"/>
    <lineage>
        <taxon>Eukaryota</taxon>
        <taxon>Viridiplantae</taxon>
        <taxon>Streptophyta</taxon>
        <taxon>Embryophyta</taxon>
        <taxon>Tracheophyta</taxon>
        <taxon>Spermatophyta</taxon>
        <taxon>Magnoliopsida</taxon>
        <taxon>Ranunculales</taxon>
        <taxon>Circaeasteraceae</taxon>
        <taxon>Kingdonia</taxon>
    </lineage>
</organism>
<dbReference type="Gene3D" id="3.60.20.10">
    <property type="entry name" value="Glutamine Phosphoribosylpyrophosphate, subunit 1, domain 1"/>
    <property type="match status" value="1"/>
</dbReference>
<name>A0A7J7NUG3_9MAGN</name>
<dbReference type="Proteomes" id="UP000541444">
    <property type="component" value="Unassembled WGS sequence"/>
</dbReference>
<keyword evidence="2" id="KW-1185">Reference proteome</keyword>
<dbReference type="InterPro" id="IPR029055">
    <property type="entry name" value="Ntn_hydrolases_N"/>
</dbReference>
<accession>A0A7J7NUG3</accession>
<reference evidence="1 2" key="1">
    <citation type="journal article" date="2020" name="IScience">
        <title>Genome Sequencing of the Endangered Kingdonia uniflora (Circaeasteraceae, Ranunculales) Reveals Potential Mechanisms of Evolutionary Specialization.</title>
        <authorList>
            <person name="Sun Y."/>
            <person name="Deng T."/>
            <person name="Zhang A."/>
            <person name="Moore M.J."/>
            <person name="Landis J.B."/>
            <person name="Lin N."/>
            <person name="Zhang H."/>
            <person name="Zhang X."/>
            <person name="Huang J."/>
            <person name="Zhang X."/>
            <person name="Sun H."/>
            <person name="Wang H."/>
        </authorList>
    </citation>
    <scope>NUCLEOTIDE SEQUENCE [LARGE SCALE GENOMIC DNA]</scope>
    <source>
        <strain evidence="1">TB1705</strain>
        <tissue evidence="1">Leaf</tissue>
    </source>
</reference>
<gene>
    <name evidence="1" type="ORF">GIB67_015773</name>
</gene>
<comment type="caution">
    <text evidence="1">The sequence shown here is derived from an EMBL/GenBank/DDBJ whole genome shotgun (WGS) entry which is preliminary data.</text>
</comment>
<dbReference type="OrthoDB" id="1680718at2759"/>
<dbReference type="AlphaFoldDB" id="A0A7J7NUG3"/>
<dbReference type="EMBL" id="JACGCM010000560">
    <property type="protein sequence ID" value="KAF6170821.1"/>
    <property type="molecule type" value="Genomic_DNA"/>
</dbReference>
<evidence type="ECO:0000313" key="2">
    <source>
        <dbReference type="Proteomes" id="UP000541444"/>
    </source>
</evidence>
<protein>
    <submittedName>
        <fullName evidence="1">Uncharacterized protein</fullName>
    </submittedName>
</protein>